<protein>
    <recommendedName>
        <fullName evidence="3">beta-glucosidase</fullName>
        <ecNumber evidence="3">3.2.1.21</ecNumber>
    </recommendedName>
    <alternativeName>
        <fullName evidence="9">Beta-D-glucoside glucohydrolase</fullName>
    </alternativeName>
    <alternativeName>
        <fullName evidence="7">Cellobiase</fullName>
    </alternativeName>
    <alternativeName>
        <fullName evidence="8">Gentiobiase</fullName>
    </alternativeName>
</protein>
<reference evidence="12 13" key="1">
    <citation type="submission" date="2019-11" db="EMBL/GenBank/DDBJ databases">
        <title>Type strains purchased from KCTC, JCM and DSMZ.</title>
        <authorList>
            <person name="Lu H."/>
        </authorList>
    </citation>
    <scope>NUCLEOTIDE SEQUENCE [LARGE SCALE GENOMIC DNA]</scope>
    <source>
        <strain evidence="12 13">KCTC 22382</strain>
    </source>
</reference>
<dbReference type="InterPro" id="IPR017853">
    <property type="entry name" value="GH"/>
</dbReference>
<evidence type="ECO:0000256" key="9">
    <source>
        <dbReference type="ARBA" id="ARBA00032594"/>
    </source>
</evidence>
<comment type="catalytic activity">
    <reaction evidence="1">
        <text>Hydrolysis of terminal, non-reducing beta-D-glucosyl residues with release of beta-D-glucose.</text>
        <dbReference type="EC" id="3.2.1.21"/>
    </reaction>
</comment>
<name>A0A6L6PBA8_9BURK</name>
<keyword evidence="5" id="KW-0378">Hydrolase</keyword>
<dbReference type="GO" id="GO:0008422">
    <property type="term" value="F:beta-glucosidase activity"/>
    <property type="evidence" value="ECO:0007669"/>
    <property type="project" value="UniProtKB-EC"/>
</dbReference>
<keyword evidence="13" id="KW-1185">Reference proteome</keyword>
<dbReference type="InterPro" id="IPR001764">
    <property type="entry name" value="Glyco_hydro_3_N"/>
</dbReference>
<dbReference type="RefSeq" id="WP_155461644.1">
    <property type="nucleotide sequence ID" value="NZ_WNKY01000001.1"/>
</dbReference>
<evidence type="ECO:0000256" key="4">
    <source>
        <dbReference type="ARBA" id="ARBA00022729"/>
    </source>
</evidence>
<evidence type="ECO:0000256" key="3">
    <source>
        <dbReference type="ARBA" id="ARBA00012744"/>
    </source>
</evidence>
<dbReference type="InterPro" id="IPR036881">
    <property type="entry name" value="Glyco_hydro_3_C_sf"/>
</dbReference>
<dbReference type="AlphaFoldDB" id="A0A6L6PBA8"/>
<comment type="caution">
    <text evidence="12">The sequence shown here is derived from an EMBL/GenBank/DDBJ whole genome shotgun (WGS) entry which is preliminary data.</text>
</comment>
<dbReference type="PANTHER" id="PTHR30620:SF16">
    <property type="entry name" value="LYSOSOMAL BETA GLUCOSIDASE"/>
    <property type="match status" value="1"/>
</dbReference>
<evidence type="ECO:0000256" key="2">
    <source>
        <dbReference type="ARBA" id="ARBA00005336"/>
    </source>
</evidence>
<dbReference type="EMBL" id="WNKY01000001">
    <property type="protein sequence ID" value="MTV36302.1"/>
    <property type="molecule type" value="Genomic_DNA"/>
</dbReference>
<evidence type="ECO:0000256" key="7">
    <source>
        <dbReference type="ARBA" id="ARBA00031448"/>
    </source>
</evidence>
<feature type="chain" id="PRO_5026949341" description="beta-glucosidase" evidence="10">
    <location>
        <begin position="23"/>
        <end position="783"/>
    </location>
</feature>
<evidence type="ECO:0000313" key="12">
    <source>
        <dbReference type="EMBL" id="MTV36302.1"/>
    </source>
</evidence>
<dbReference type="InterPro" id="IPR013783">
    <property type="entry name" value="Ig-like_fold"/>
</dbReference>
<feature type="signal peptide" evidence="10">
    <location>
        <begin position="1"/>
        <end position="22"/>
    </location>
</feature>
<dbReference type="Pfam" id="PF00933">
    <property type="entry name" value="Glyco_hydro_3"/>
    <property type="match status" value="1"/>
</dbReference>
<dbReference type="InterPro" id="IPR051915">
    <property type="entry name" value="Cellulose_Degrad_GH3"/>
</dbReference>
<accession>A0A6L6PBA8</accession>
<evidence type="ECO:0000259" key="11">
    <source>
        <dbReference type="SMART" id="SM01217"/>
    </source>
</evidence>
<dbReference type="InterPro" id="IPR036962">
    <property type="entry name" value="Glyco_hydro_3_N_sf"/>
</dbReference>
<evidence type="ECO:0000256" key="8">
    <source>
        <dbReference type="ARBA" id="ARBA00032194"/>
    </source>
</evidence>
<dbReference type="SMART" id="SM01217">
    <property type="entry name" value="Fn3_like"/>
    <property type="match status" value="1"/>
</dbReference>
<dbReference type="Proteomes" id="UP000475582">
    <property type="component" value="Unassembled WGS sequence"/>
</dbReference>
<comment type="similarity">
    <text evidence="2">Belongs to the glycosyl hydrolase 3 family.</text>
</comment>
<dbReference type="Gene3D" id="2.60.40.10">
    <property type="entry name" value="Immunoglobulins"/>
    <property type="match status" value="1"/>
</dbReference>
<evidence type="ECO:0000256" key="5">
    <source>
        <dbReference type="ARBA" id="ARBA00022801"/>
    </source>
</evidence>
<evidence type="ECO:0000313" key="13">
    <source>
        <dbReference type="Proteomes" id="UP000475582"/>
    </source>
</evidence>
<dbReference type="GO" id="GO:0009251">
    <property type="term" value="P:glucan catabolic process"/>
    <property type="evidence" value="ECO:0007669"/>
    <property type="project" value="TreeGrafter"/>
</dbReference>
<dbReference type="PANTHER" id="PTHR30620">
    <property type="entry name" value="PERIPLASMIC BETA-GLUCOSIDASE-RELATED"/>
    <property type="match status" value="1"/>
</dbReference>
<dbReference type="SUPFAM" id="SSF51445">
    <property type="entry name" value="(Trans)glycosidases"/>
    <property type="match status" value="1"/>
</dbReference>
<proteinExistence type="inferred from homology"/>
<sequence>MKMTRRTLLATTGLALALPALGASLPVYRRSGAPISERVRDLLGRMTLDEKVAQLCCMWMTKVSIVERETFAFSPEKAARVIPHGIGQIARPSDLAGSGRFQTKSFREPEDAVAFVNAVQRFAIEQTRLGIPVLFHEETAHGLAVKGGTSFPIPPALGSTWDPVLVEQCFAIAGRQARRRGVTVGLSPVLDLLRDPRWGRSEEFFGEDPYHVGQMGAAAVRGLQGTARPIGPDKVFATLKHFVHGMPQNGLNIGPSDMSERTLRDSYLPPFKAAIDAKAAIVMPSYNEVGGVPSHANTQLLQQTGRGLLGFQGAYFSDYSAVGEIAELHGMAGDAEGAAVLAMRAGVDADLPEGSSYQKLAKLVQAGRVPQASVDAAVGRILALKFEAGLFEHPYADPQRAADVLNDPQAVTLARTAAQKAVVLLKNDGVLPLDAAAGTRIALIGPNSVKPMLGGYSGWPKAAVGVLEGLRQAGANVTIEQSDGVWITPPLAEGVRPEAPVIRQVPAADNRARIAAAVEVARRSDLVVLVVGDNEQVTREAVAAVLPGDRNSLNLYGDQDALVEAIFGCGKPVVGVLLNGRPLTVNRLAEKANALIEGWYLGEQGGNAVADVLFGKVNPGGKLAVSFPRSVGELPAFYNRHPSADRVPYVEGKRTPLYPFGYGLSFTTFELSAPRLAKDRIGSGEGFSVEVEVVNTGKRDGDEVVQVYVRDLVSSVPRPVLELKAFRRIALPVGGRTTVRFDLGPDALAFWDAAMKWVVEPGTFVISAGNSSDRLKSVKLVVV</sequence>
<evidence type="ECO:0000256" key="6">
    <source>
        <dbReference type="ARBA" id="ARBA00023295"/>
    </source>
</evidence>
<dbReference type="FunFam" id="2.60.40.10:FF:000495">
    <property type="entry name" value="Periplasmic beta-glucosidase"/>
    <property type="match status" value="1"/>
</dbReference>
<dbReference type="Pfam" id="PF14310">
    <property type="entry name" value="Fn3-like"/>
    <property type="match status" value="1"/>
</dbReference>
<keyword evidence="6" id="KW-0326">Glycosidase</keyword>
<dbReference type="PRINTS" id="PR00133">
    <property type="entry name" value="GLHYDRLASE3"/>
</dbReference>
<dbReference type="Gene3D" id="3.40.50.1700">
    <property type="entry name" value="Glycoside hydrolase family 3 C-terminal domain"/>
    <property type="match status" value="1"/>
</dbReference>
<evidence type="ECO:0000256" key="10">
    <source>
        <dbReference type="SAM" id="SignalP"/>
    </source>
</evidence>
<organism evidence="12 13">
    <name type="scientific">Duganella radicis</name>
    <dbReference type="NCBI Taxonomy" id="551988"/>
    <lineage>
        <taxon>Bacteria</taxon>
        <taxon>Pseudomonadati</taxon>
        <taxon>Pseudomonadota</taxon>
        <taxon>Betaproteobacteria</taxon>
        <taxon>Burkholderiales</taxon>
        <taxon>Oxalobacteraceae</taxon>
        <taxon>Telluria group</taxon>
        <taxon>Duganella</taxon>
    </lineage>
</organism>
<dbReference type="Pfam" id="PF01915">
    <property type="entry name" value="Glyco_hydro_3_C"/>
    <property type="match status" value="1"/>
</dbReference>
<feature type="domain" description="Fibronectin type III-like" evidence="11">
    <location>
        <begin position="703"/>
        <end position="772"/>
    </location>
</feature>
<dbReference type="SUPFAM" id="SSF52279">
    <property type="entry name" value="Beta-D-glucan exohydrolase, C-terminal domain"/>
    <property type="match status" value="1"/>
</dbReference>
<dbReference type="Gene3D" id="3.20.20.300">
    <property type="entry name" value="Glycoside hydrolase, family 3, N-terminal domain"/>
    <property type="match status" value="1"/>
</dbReference>
<dbReference type="InterPro" id="IPR026891">
    <property type="entry name" value="Fn3-like"/>
</dbReference>
<evidence type="ECO:0000256" key="1">
    <source>
        <dbReference type="ARBA" id="ARBA00000448"/>
    </source>
</evidence>
<keyword evidence="4 10" id="KW-0732">Signal</keyword>
<dbReference type="InterPro" id="IPR002772">
    <property type="entry name" value="Glyco_hydro_3_C"/>
</dbReference>
<dbReference type="EC" id="3.2.1.21" evidence="3"/>
<dbReference type="PROSITE" id="PS51318">
    <property type="entry name" value="TAT"/>
    <property type="match status" value="1"/>
</dbReference>
<gene>
    <name evidence="12" type="ORF">GM676_01735</name>
</gene>
<dbReference type="InterPro" id="IPR006311">
    <property type="entry name" value="TAT_signal"/>
</dbReference>
<dbReference type="OrthoDB" id="8864425at2"/>